<evidence type="ECO:0000256" key="3">
    <source>
        <dbReference type="SAM" id="SignalP"/>
    </source>
</evidence>
<sequence length="406" mass="44551">MTRIMSRFARGLIAASVLALLLVACEDAEETTDDEPEDEAEAEPDEAADDDDEADEADDEDEADHEDAEADDEADHEADEADEADDVDFGDEVTLTFGHPFPPTDPIQVNVWEPWVEDVREATDGTVDVEIHAGGALAGGDAIYENVVAGAQDIGWTMPGYTPGRFPITQIIEAPFVFEDAVQGTEVAHELWDEFDAFRDEYDDTEVLALWAMDTGDLFTRDEPVETLEDVEGLTVRSPAPLQTDALEEMGASATGMPGPEIYDSIERGVIDGYKLANSATRVFDLGDTTDYRTECNCYTGAFVLVMSPAAWEQLSPAQQDAIADLTGNDLALELAEAHAAAAAEVEEEYWPEHDVEAVELSDDEFDRWFEAVDPVFQSWIEEREEEGVPGTEMADRVFELTGRGE</sequence>
<dbReference type="RefSeq" id="WP_131154394.1">
    <property type="nucleotide sequence ID" value="NZ_CP036402.1"/>
</dbReference>
<dbReference type="Proteomes" id="UP000291469">
    <property type="component" value="Chromosome"/>
</dbReference>
<dbReference type="AlphaFoldDB" id="A0A411YE52"/>
<dbReference type="Pfam" id="PF03480">
    <property type="entry name" value="DctP"/>
    <property type="match status" value="1"/>
</dbReference>
<gene>
    <name evidence="4" type="ORF">ER308_07430</name>
</gene>
<protein>
    <submittedName>
        <fullName evidence="4">TRAP transporter substrate-binding protein</fullName>
    </submittedName>
</protein>
<dbReference type="NCBIfam" id="NF037995">
    <property type="entry name" value="TRAP_S1"/>
    <property type="match status" value="1"/>
</dbReference>
<feature type="signal peptide" evidence="3">
    <location>
        <begin position="1"/>
        <end position="19"/>
    </location>
</feature>
<name>A0A411YE52_9ACTN</name>
<evidence type="ECO:0000313" key="5">
    <source>
        <dbReference type="Proteomes" id="UP000291469"/>
    </source>
</evidence>
<feature type="region of interest" description="Disordered" evidence="2">
    <location>
        <begin position="28"/>
        <end position="87"/>
    </location>
</feature>
<evidence type="ECO:0000313" key="4">
    <source>
        <dbReference type="EMBL" id="QBI19397.1"/>
    </source>
</evidence>
<dbReference type="Gene3D" id="3.40.190.170">
    <property type="entry name" value="Bacterial extracellular solute-binding protein, family 7"/>
    <property type="match status" value="1"/>
</dbReference>
<dbReference type="CDD" id="cd13665">
    <property type="entry name" value="PBP2_TRAP_Dctp3_4"/>
    <property type="match status" value="1"/>
</dbReference>
<dbReference type="PANTHER" id="PTHR33376">
    <property type="match status" value="1"/>
</dbReference>
<dbReference type="EMBL" id="CP036402">
    <property type="protein sequence ID" value="QBI19397.1"/>
    <property type="molecule type" value="Genomic_DNA"/>
</dbReference>
<dbReference type="PANTHER" id="PTHR33376:SF15">
    <property type="entry name" value="BLL6794 PROTEIN"/>
    <property type="match status" value="1"/>
</dbReference>
<dbReference type="InterPro" id="IPR038404">
    <property type="entry name" value="TRAP_DctP_sf"/>
</dbReference>
<dbReference type="KEGG" id="erz:ER308_07430"/>
<accession>A0A411YE52</accession>
<dbReference type="PROSITE" id="PS51257">
    <property type="entry name" value="PROKAR_LIPOPROTEIN"/>
    <property type="match status" value="1"/>
</dbReference>
<keyword evidence="5" id="KW-1185">Reference proteome</keyword>
<evidence type="ECO:0000256" key="2">
    <source>
        <dbReference type="SAM" id="MobiDB-lite"/>
    </source>
</evidence>
<reference evidence="4 5" key="1">
    <citation type="submission" date="2019-01" db="EMBL/GenBank/DDBJ databases">
        <title>Egibacter rhizosphaerae EGI 80759T.</title>
        <authorList>
            <person name="Chen D.-D."/>
            <person name="Tian Y."/>
            <person name="Jiao J.-Y."/>
            <person name="Zhang X.-T."/>
            <person name="Zhang Y.-G."/>
            <person name="Zhang Y."/>
            <person name="Xiao M."/>
            <person name="Shu W.-S."/>
            <person name="Li W.-J."/>
        </authorList>
    </citation>
    <scope>NUCLEOTIDE SEQUENCE [LARGE SCALE GENOMIC DNA]</scope>
    <source>
        <strain evidence="4 5">EGI 80759</strain>
    </source>
</reference>
<keyword evidence="1 3" id="KW-0732">Signal</keyword>
<feature type="chain" id="PRO_5039652691" evidence="3">
    <location>
        <begin position="20"/>
        <end position="406"/>
    </location>
</feature>
<evidence type="ECO:0000256" key="1">
    <source>
        <dbReference type="ARBA" id="ARBA00022729"/>
    </source>
</evidence>
<dbReference type="GO" id="GO:0055085">
    <property type="term" value="P:transmembrane transport"/>
    <property type="evidence" value="ECO:0007669"/>
    <property type="project" value="InterPro"/>
</dbReference>
<dbReference type="InterPro" id="IPR018389">
    <property type="entry name" value="DctP_fam"/>
</dbReference>
<dbReference type="OrthoDB" id="9815946at2"/>
<organism evidence="4 5">
    <name type="scientific">Egibacter rhizosphaerae</name>
    <dbReference type="NCBI Taxonomy" id="1670831"/>
    <lineage>
        <taxon>Bacteria</taxon>
        <taxon>Bacillati</taxon>
        <taxon>Actinomycetota</taxon>
        <taxon>Nitriliruptoria</taxon>
        <taxon>Egibacterales</taxon>
        <taxon>Egibacteraceae</taxon>
        <taxon>Egibacter</taxon>
    </lineage>
</organism>
<proteinExistence type="predicted"/>